<keyword evidence="2" id="KW-0731">Sigma factor</keyword>
<evidence type="ECO:0000313" key="8">
    <source>
        <dbReference type="Proteomes" id="UP000727490"/>
    </source>
</evidence>
<dbReference type="PANTHER" id="PTHR43133">
    <property type="entry name" value="RNA POLYMERASE ECF-TYPE SIGMA FACTO"/>
    <property type="match status" value="1"/>
</dbReference>
<keyword evidence="3" id="KW-0238">DNA-binding</keyword>
<keyword evidence="1" id="KW-0805">Transcription regulation</keyword>
<evidence type="ECO:0000313" key="7">
    <source>
        <dbReference type="EMBL" id="MBW3467812.1"/>
    </source>
</evidence>
<dbReference type="Pfam" id="PF08281">
    <property type="entry name" value="Sigma70_r4_2"/>
    <property type="match status" value="1"/>
</dbReference>
<dbReference type="PANTHER" id="PTHR43133:SF8">
    <property type="entry name" value="RNA POLYMERASE SIGMA FACTOR HI_1459-RELATED"/>
    <property type="match status" value="1"/>
</dbReference>
<protein>
    <submittedName>
        <fullName evidence="7">RNA polymerase sigma factor</fullName>
    </submittedName>
</protein>
<feature type="domain" description="RNA polymerase sigma-70 region 2" evidence="5">
    <location>
        <begin position="24"/>
        <end position="90"/>
    </location>
</feature>
<dbReference type="RefSeq" id="WP_219288210.1">
    <property type="nucleotide sequence ID" value="NZ_RPHB01000003.1"/>
</dbReference>
<dbReference type="AlphaFoldDB" id="A0A951IWY5"/>
<name>A0A951IWY5_9BACT</name>
<dbReference type="InterPro" id="IPR014284">
    <property type="entry name" value="RNA_pol_sigma-70_dom"/>
</dbReference>
<evidence type="ECO:0000259" key="6">
    <source>
        <dbReference type="Pfam" id="PF08281"/>
    </source>
</evidence>
<sequence>MVEKRTIEKAVNGNRKAEKLLYDTLCKPLFMLCLRYLKNQEDAEDVLASSLIKVFGSLHKFEYEGDGSLEAWSRKITVNECLMCLRKQKRSPMMVEPDENISIVEEEILDKLSADELFEMILQLPEGYRTVFNLYEIEGFTHAEISKNLGISLGTSKSQLSKARNYLKKLIIANGWNHASKII</sequence>
<dbReference type="Pfam" id="PF04542">
    <property type="entry name" value="Sigma70_r2"/>
    <property type="match status" value="1"/>
</dbReference>
<dbReference type="Proteomes" id="UP000727490">
    <property type="component" value="Unassembled WGS sequence"/>
</dbReference>
<keyword evidence="4" id="KW-0804">Transcription</keyword>
<proteinExistence type="predicted"/>
<dbReference type="NCBIfam" id="TIGR02937">
    <property type="entry name" value="sigma70-ECF"/>
    <property type="match status" value="1"/>
</dbReference>
<dbReference type="GO" id="GO:0016987">
    <property type="term" value="F:sigma factor activity"/>
    <property type="evidence" value="ECO:0007669"/>
    <property type="project" value="UniProtKB-KW"/>
</dbReference>
<dbReference type="CDD" id="cd06171">
    <property type="entry name" value="Sigma70_r4"/>
    <property type="match status" value="1"/>
</dbReference>
<accession>A0A951IWY5</accession>
<evidence type="ECO:0000256" key="1">
    <source>
        <dbReference type="ARBA" id="ARBA00023015"/>
    </source>
</evidence>
<dbReference type="GO" id="GO:0006352">
    <property type="term" value="P:DNA-templated transcription initiation"/>
    <property type="evidence" value="ECO:0007669"/>
    <property type="project" value="InterPro"/>
</dbReference>
<evidence type="ECO:0000256" key="3">
    <source>
        <dbReference type="ARBA" id="ARBA00023125"/>
    </source>
</evidence>
<dbReference type="GO" id="GO:0003677">
    <property type="term" value="F:DNA binding"/>
    <property type="evidence" value="ECO:0007669"/>
    <property type="project" value="UniProtKB-KW"/>
</dbReference>
<reference evidence="7 8" key="1">
    <citation type="journal article" date="2020" name="Syst. Appl. Microbiol.">
        <title>Arthrospiribacter ruber gen. nov., sp. nov., a novel bacterium isolated from Arthrospira cultures.</title>
        <authorList>
            <person name="Waleron M."/>
            <person name="Misztak A."/>
            <person name="Waleron M.M."/>
            <person name="Furmaniak M."/>
            <person name="Mrozik A."/>
            <person name="Waleron K."/>
        </authorList>
    </citation>
    <scope>NUCLEOTIDE SEQUENCE [LARGE SCALE GENOMIC DNA]</scope>
    <source>
        <strain evidence="7 8">DPMB0001</strain>
    </source>
</reference>
<dbReference type="EMBL" id="RPHB01000003">
    <property type="protein sequence ID" value="MBW3467812.1"/>
    <property type="molecule type" value="Genomic_DNA"/>
</dbReference>
<evidence type="ECO:0000256" key="2">
    <source>
        <dbReference type="ARBA" id="ARBA00023082"/>
    </source>
</evidence>
<dbReference type="InterPro" id="IPR007627">
    <property type="entry name" value="RNA_pol_sigma70_r2"/>
</dbReference>
<gene>
    <name evidence="7" type="ORF">EGN73_08280</name>
</gene>
<evidence type="ECO:0000256" key="4">
    <source>
        <dbReference type="ARBA" id="ARBA00023163"/>
    </source>
</evidence>
<organism evidence="7 8">
    <name type="scientific">Arthrospiribacter ruber</name>
    <dbReference type="NCBI Taxonomy" id="2487934"/>
    <lineage>
        <taxon>Bacteria</taxon>
        <taxon>Pseudomonadati</taxon>
        <taxon>Bacteroidota</taxon>
        <taxon>Cytophagia</taxon>
        <taxon>Cytophagales</taxon>
        <taxon>Cyclobacteriaceae</taxon>
        <taxon>Arthrospiribacter</taxon>
    </lineage>
</organism>
<evidence type="ECO:0000259" key="5">
    <source>
        <dbReference type="Pfam" id="PF04542"/>
    </source>
</evidence>
<dbReference type="InterPro" id="IPR013249">
    <property type="entry name" value="RNA_pol_sigma70_r4_t2"/>
</dbReference>
<feature type="domain" description="RNA polymerase sigma factor 70 region 4 type 2" evidence="6">
    <location>
        <begin position="116"/>
        <end position="165"/>
    </location>
</feature>
<dbReference type="InterPro" id="IPR039425">
    <property type="entry name" value="RNA_pol_sigma-70-like"/>
</dbReference>
<comment type="caution">
    <text evidence="7">The sequence shown here is derived from an EMBL/GenBank/DDBJ whole genome shotgun (WGS) entry which is preliminary data.</text>
</comment>
<keyword evidence="8" id="KW-1185">Reference proteome</keyword>